<name>A0A200Q7U4_MACCD</name>
<comment type="caution">
    <text evidence="2">The sequence shown here is derived from an EMBL/GenBank/DDBJ whole genome shotgun (WGS) entry which is preliminary data.</text>
</comment>
<dbReference type="InterPro" id="IPR023393">
    <property type="entry name" value="START-like_dom_sf"/>
</dbReference>
<dbReference type="SUPFAM" id="SSF55961">
    <property type="entry name" value="Bet v1-like"/>
    <property type="match status" value="1"/>
</dbReference>
<dbReference type="EMBL" id="MVGT01002800">
    <property type="protein sequence ID" value="OVA06508.1"/>
    <property type="molecule type" value="Genomic_DNA"/>
</dbReference>
<organism evidence="2 3">
    <name type="scientific">Macleaya cordata</name>
    <name type="common">Five-seeded plume-poppy</name>
    <name type="synonym">Bocconia cordata</name>
    <dbReference type="NCBI Taxonomy" id="56857"/>
    <lineage>
        <taxon>Eukaryota</taxon>
        <taxon>Viridiplantae</taxon>
        <taxon>Streptophyta</taxon>
        <taxon>Embryophyta</taxon>
        <taxon>Tracheophyta</taxon>
        <taxon>Spermatophyta</taxon>
        <taxon>Magnoliopsida</taxon>
        <taxon>Ranunculales</taxon>
        <taxon>Papaveraceae</taxon>
        <taxon>Papaveroideae</taxon>
        <taxon>Macleaya</taxon>
    </lineage>
</organism>
<protein>
    <submittedName>
        <fullName evidence="2">Bet v I domain</fullName>
    </submittedName>
</protein>
<dbReference type="Gene3D" id="3.30.530.20">
    <property type="match status" value="1"/>
</dbReference>
<dbReference type="OrthoDB" id="1072116at2759"/>
<reference evidence="2 3" key="1">
    <citation type="journal article" date="2017" name="Mol. Plant">
        <title>The Genome of Medicinal Plant Macleaya cordata Provides New Insights into Benzylisoquinoline Alkaloids Metabolism.</title>
        <authorList>
            <person name="Liu X."/>
            <person name="Liu Y."/>
            <person name="Huang P."/>
            <person name="Ma Y."/>
            <person name="Qing Z."/>
            <person name="Tang Q."/>
            <person name="Cao H."/>
            <person name="Cheng P."/>
            <person name="Zheng Y."/>
            <person name="Yuan Z."/>
            <person name="Zhou Y."/>
            <person name="Liu J."/>
            <person name="Tang Z."/>
            <person name="Zhuo Y."/>
            <person name="Zhang Y."/>
            <person name="Yu L."/>
            <person name="Huang J."/>
            <person name="Yang P."/>
            <person name="Peng Q."/>
            <person name="Zhang J."/>
            <person name="Jiang W."/>
            <person name="Zhang Z."/>
            <person name="Lin K."/>
            <person name="Ro D.K."/>
            <person name="Chen X."/>
            <person name="Xiong X."/>
            <person name="Shang Y."/>
            <person name="Huang S."/>
            <person name="Zeng J."/>
        </authorList>
    </citation>
    <scope>NUCLEOTIDE SEQUENCE [LARGE SCALE GENOMIC DNA]</scope>
    <source>
        <strain evidence="3">cv. BLH2017</strain>
        <tissue evidence="2">Root</tissue>
    </source>
</reference>
<evidence type="ECO:0000259" key="1">
    <source>
        <dbReference type="Pfam" id="PF00407"/>
    </source>
</evidence>
<dbReference type="InterPro" id="IPR000916">
    <property type="entry name" value="Bet_v_I/MLP"/>
</dbReference>
<evidence type="ECO:0000313" key="3">
    <source>
        <dbReference type="Proteomes" id="UP000195402"/>
    </source>
</evidence>
<dbReference type="GO" id="GO:0006952">
    <property type="term" value="P:defense response"/>
    <property type="evidence" value="ECO:0007669"/>
    <property type="project" value="InterPro"/>
</dbReference>
<accession>A0A200Q7U4</accession>
<gene>
    <name evidence="2" type="ORF">BVC80_671g3</name>
</gene>
<feature type="domain" description="Bet v I/Major latex protein" evidence="1">
    <location>
        <begin position="5"/>
        <end position="62"/>
    </location>
</feature>
<sequence length="63" mass="7106">MAQIHKLEVQHEAKSSADKLYGMFTRNAPQLPKYFPQTLQNVQVIGNGISLGTVFVWNYVLGK</sequence>
<dbReference type="InParanoid" id="A0A200Q7U4"/>
<dbReference type="Proteomes" id="UP000195402">
    <property type="component" value="Unassembled WGS sequence"/>
</dbReference>
<keyword evidence="3" id="KW-1185">Reference proteome</keyword>
<proteinExistence type="predicted"/>
<evidence type="ECO:0000313" key="2">
    <source>
        <dbReference type="EMBL" id="OVA06508.1"/>
    </source>
</evidence>
<dbReference type="Pfam" id="PF00407">
    <property type="entry name" value="Bet_v_1"/>
    <property type="match status" value="1"/>
</dbReference>
<dbReference type="AlphaFoldDB" id="A0A200Q7U4"/>